<evidence type="ECO:0000313" key="6">
    <source>
        <dbReference type="EMBL" id="KRZ28802.1"/>
    </source>
</evidence>
<dbReference type="EMBL" id="JYDV01000148">
    <property type="protein sequence ID" value="KRZ28802.1"/>
    <property type="molecule type" value="Genomic_DNA"/>
</dbReference>
<evidence type="ECO:0000313" key="2">
    <source>
        <dbReference type="EMBL" id="KRX86658.1"/>
    </source>
</evidence>
<evidence type="ECO:0000313" key="10">
    <source>
        <dbReference type="Proteomes" id="UP000054815"/>
    </source>
</evidence>
<evidence type="ECO:0000313" key="5">
    <source>
        <dbReference type="EMBL" id="KRZ25136.1"/>
    </source>
</evidence>
<accession>A0A0V0XQX7</accession>
<dbReference type="EMBL" id="JYDS01000107">
    <property type="protein sequence ID" value="KRZ25136.1"/>
    <property type="molecule type" value="Genomic_DNA"/>
</dbReference>
<dbReference type="EMBL" id="JYDR01000125">
    <property type="protein sequence ID" value="KRY67881.1"/>
    <property type="molecule type" value="Genomic_DNA"/>
</dbReference>
<dbReference type="Proteomes" id="UP000054632">
    <property type="component" value="Unassembled WGS sequence"/>
</dbReference>
<dbReference type="Proteomes" id="UP000054805">
    <property type="component" value="Unassembled WGS sequence"/>
</dbReference>
<comment type="caution">
    <text evidence="3">The sequence shown here is derived from an EMBL/GenBank/DDBJ whole genome shotgun (WGS) entry which is preliminary data.</text>
</comment>
<evidence type="ECO:0000313" key="9">
    <source>
        <dbReference type="Proteomes" id="UP000054805"/>
    </source>
</evidence>
<name>A0A0V0XQX7_TRIPS</name>
<organism evidence="3 10">
    <name type="scientific">Trichinella pseudospiralis</name>
    <name type="common">Parasitic roundworm</name>
    <dbReference type="NCBI Taxonomy" id="6337"/>
    <lineage>
        <taxon>Eukaryota</taxon>
        <taxon>Metazoa</taxon>
        <taxon>Ecdysozoa</taxon>
        <taxon>Nematoda</taxon>
        <taxon>Enoplea</taxon>
        <taxon>Dorylaimia</taxon>
        <taxon>Trichinellida</taxon>
        <taxon>Trichinellidae</taxon>
        <taxon>Trichinella</taxon>
    </lineage>
</organism>
<evidence type="ECO:0000313" key="7">
    <source>
        <dbReference type="EMBL" id="KRZ36889.1"/>
    </source>
</evidence>
<gene>
    <name evidence="4" type="ORF">T4A_5835</name>
    <name evidence="5" type="ORF">T4B_1148</name>
    <name evidence="6" type="ORF">T4C_10379</name>
    <name evidence="7" type="ORF">T4C_7320</name>
    <name evidence="2" type="ORF">T4E_701</name>
    <name evidence="3" type="ORF">T4E_7537</name>
</gene>
<dbReference type="EMBL" id="JYDU01000168">
    <property type="protein sequence ID" value="KRX90353.1"/>
    <property type="molecule type" value="Genomic_DNA"/>
</dbReference>
<dbReference type="EMBL" id="JYDU01000349">
    <property type="protein sequence ID" value="KRX86658.1"/>
    <property type="molecule type" value="Genomic_DNA"/>
</dbReference>
<sequence>MSEIRKGMRGNGRKEEKEGHSRMEEEKEVGYARKKERNEGEWQEGGKGGP</sequence>
<feature type="compositionally biased region" description="Basic and acidic residues" evidence="1">
    <location>
        <begin position="1"/>
        <end position="40"/>
    </location>
</feature>
<dbReference type="EMBL" id="JYDV01000066">
    <property type="protein sequence ID" value="KRZ36889.1"/>
    <property type="molecule type" value="Genomic_DNA"/>
</dbReference>
<dbReference type="Proteomes" id="UP000054815">
    <property type="component" value="Unassembled WGS sequence"/>
</dbReference>
<reference evidence="8 9" key="1">
    <citation type="submission" date="2015-01" db="EMBL/GenBank/DDBJ databases">
        <title>Evolution of Trichinella species and genotypes.</title>
        <authorList>
            <person name="Korhonen P.K."/>
            <person name="Edoardo P."/>
            <person name="Giuseppe L.R."/>
            <person name="Gasser R.B."/>
        </authorList>
    </citation>
    <scope>NUCLEOTIDE SEQUENCE [LARGE SCALE GENOMIC DNA]</scope>
    <source>
        <strain evidence="4">ISS13</strain>
        <strain evidence="3">ISS141</strain>
        <strain evidence="6">ISS176</strain>
        <strain evidence="5">ISS588</strain>
    </source>
</reference>
<evidence type="ECO:0000313" key="8">
    <source>
        <dbReference type="Proteomes" id="UP000054632"/>
    </source>
</evidence>
<evidence type="ECO:0000313" key="4">
    <source>
        <dbReference type="EMBL" id="KRY67881.1"/>
    </source>
</evidence>
<dbReference type="Proteomes" id="UP000054826">
    <property type="component" value="Unassembled WGS sequence"/>
</dbReference>
<evidence type="ECO:0000313" key="3">
    <source>
        <dbReference type="EMBL" id="KRX90353.1"/>
    </source>
</evidence>
<feature type="region of interest" description="Disordered" evidence="1">
    <location>
        <begin position="1"/>
        <end position="50"/>
    </location>
</feature>
<evidence type="ECO:0000256" key="1">
    <source>
        <dbReference type="SAM" id="MobiDB-lite"/>
    </source>
</evidence>
<keyword evidence="9" id="KW-1185">Reference proteome</keyword>
<proteinExistence type="predicted"/>
<protein>
    <submittedName>
        <fullName evidence="3">Uncharacterized protein</fullName>
    </submittedName>
</protein>
<dbReference type="AlphaFoldDB" id="A0A0V0XQX7"/>